<feature type="transmembrane region" description="Helical" evidence="7">
    <location>
        <begin position="370"/>
        <end position="388"/>
    </location>
</feature>
<evidence type="ECO:0000256" key="5">
    <source>
        <dbReference type="ARBA" id="ARBA00022989"/>
    </source>
</evidence>
<dbReference type="CDD" id="cd06173">
    <property type="entry name" value="MFS_MefA_like"/>
    <property type="match status" value="1"/>
</dbReference>
<keyword evidence="3" id="KW-1003">Cell membrane</keyword>
<dbReference type="GO" id="GO:0005886">
    <property type="term" value="C:plasma membrane"/>
    <property type="evidence" value="ECO:0007669"/>
    <property type="project" value="UniProtKB-SubCell"/>
</dbReference>
<feature type="transmembrane region" description="Helical" evidence="7">
    <location>
        <begin position="329"/>
        <end position="349"/>
    </location>
</feature>
<feature type="transmembrane region" description="Helical" evidence="7">
    <location>
        <begin position="272"/>
        <end position="291"/>
    </location>
</feature>
<dbReference type="Proteomes" id="UP000007962">
    <property type="component" value="Chromosome"/>
</dbReference>
<dbReference type="EMBL" id="CP001618">
    <property type="protein sequence ID" value="ACQ81213.1"/>
    <property type="molecule type" value="Genomic_DNA"/>
</dbReference>
<dbReference type="OrthoDB" id="9815525at2"/>
<reference evidence="8 9" key="1">
    <citation type="journal article" date="2009" name="Stand. Genomic Sci.">
        <title>Complete genome sequence of Beutenbergia cavernae type strain (HKI 0122).</title>
        <authorList>
            <person name="Land M."/>
            <person name="Pukall R."/>
            <person name="Abt B."/>
            <person name="Goker M."/>
            <person name="Rohde M."/>
            <person name="Glavina Del Rio T."/>
            <person name="Tice H."/>
            <person name="Copeland A."/>
            <person name="Cheng J.F."/>
            <person name="Lucas S."/>
            <person name="Chen F."/>
            <person name="Nolan M."/>
            <person name="Bruce D."/>
            <person name="Goodwin L."/>
            <person name="Pitluck S."/>
            <person name="Ivanova N."/>
            <person name="Mavromatis K."/>
            <person name="Ovchinnikova G."/>
            <person name="Pati A."/>
            <person name="Chen A."/>
            <person name="Palaniappan K."/>
            <person name="Hauser L."/>
            <person name="Chang Y.J."/>
            <person name="Jefferies C.C."/>
            <person name="Saunders E."/>
            <person name="Brettin T."/>
            <person name="Detter J.C."/>
            <person name="Han C."/>
            <person name="Chain P."/>
            <person name="Bristow J."/>
            <person name="Eisen J.A."/>
            <person name="Markowitz V."/>
            <person name="Hugenholtz P."/>
            <person name="Kyrpides N.C."/>
            <person name="Klenk H.P."/>
            <person name="Lapidus A."/>
        </authorList>
    </citation>
    <scope>NUCLEOTIDE SEQUENCE [LARGE SCALE GENOMIC DNA]</scope>
    <source>
        <strain evidence="9">ATCC BAA-8 / DSM 12333 / NBRC 16432</strain>
    </source>
</reference>
<comment type="subcellular location">
    <subcellularLocation>
        <location evidence="1">Cell membrane</location>
        <topology evidence="1">Multi-pass membrane protein</topology>
    </subcellularLocation>
</comment>
<dbReference type="PRINTS" id="PR01988">
    <property type="entry name" value="EXPORTERBACE"/>
</dbReference>
<evidence type="ECO:0000256" key="6">
    <source>
        <dbReference type="ARBA" id="ARBA00023136"/>
    </source>
</evidence>
<dbReference type="PANTHER" id="PTHR23513:SF6">
    <property type="entry name" value="MAJOR FACILITATOR SUPERFAMILY ASSOCIATED DOMAIN-CONTAINING PROTEIN"/>
    <property type="match status" value="1"/>
</dbReference>
<dbReference type="InterPro" id="IPR010290">
    <property type="entry name" value="TM_effector"/>
</dbReference>
<evidence type="ECO:0000313" key="9">
    <source>
        <dbReference type="Proteomes" id="UP000007962"/>
    </source>
</evidence>
<dbReference type="Pfam" id="PF05977">
    <property type="entry name" value="MFS_3"/>
    <property type="match status" value="1"/>
</dbReference>
<feature type="transmembrane region" description="Helical" evidence="7">
    <location>
        <begin position="303"/>
        <end position="323"/>
    </location>
</feature>
<dbReference type="AlphaFoldDB" id="C5BZ98"/>
<feature type="transmembrane region" description="Helical" evidence="7">
    <location>
        <begin position="185"/>
        <end position="203"/>
    </location>
</feature>
<protein>
    <submittedName>
        <fullName evidence="8">Major facilitator superfamily MFS_1</fullName>
    </submittedName>
</protein>
<keyword evidence="5 7" id="KW-1133">Transmembrane helix</keyword>
<proteinExistence type="predicted"/>
<evidence type="ECO:0000256" key="1">
    <source>
        <dbReference type="ARBA" id="ARBA00004651"/>
    </source>
</evidence>
<evidence type="ECO:0000313" key="8">
    <source>
        <dbReference type="EMBL" id="ACQ81213.1"/>
    </source>
</evidence>
<name>C5BZ98_BEUC1</name>
<dbReference type="HOGENOM" id="CLU_034180_13_2_11"/>
<keyword evidence="6 7" id="KW-0472">Membrane</keyword>
<dbReference type="Gene3D" id="1.20.1250.20">
    <property type="entry name" value="MFS general substrate transporter like domains"/>
    <property type="match status" value="1"/>
</dbReference>
<keyword evidence="9" id="KW-1185">Reference proteome</keyword>
<keyword evidence="2" id="KW-0813">Transport</keyword>
<dbReference type="InterPro" id="IPR036259">
    <property type="entry name" value="MFS_trans_sf"/>
</dbReference>
<dbReference type="PANTHER" id="PTHR23513">
    <property type="entry name" value="INTEGRAL MEMBRANE EFFLUX PROTEIN-RELATED"/>
    <property type="match status" value="1"/>
</dbReference>
<evidence type="ECO:0000256" key="7">
    <source>
        <dbReference type="SAM" id="Phobius"/>
    </source>
</evidence>
<dbReference type="STRING" id="471853.Bcav_2968"/>
<sequence length="441" mass="45739">MSAEPVPPPSSTEDAPPRRSLLHHRDFRQLWAGDALGQLGAQLTGLAMPVLAVQVLGASEWEMGLLNAATMAAFLVIGLPAGAWVDRMRKRRVLIVADLVRAVVLAGVVAAALTGVASMPLLYVAALAISAATVFFDVSHQSYVPGLVGLDHVVEGNSKLQSTASVAMVAGPALGGQLLRIVSAPFLIGINAVLYAFSAFYVARIRHVEELPARESRRPLVVEIREGLAFVGRQPLLRRMVACTSIGNLFGSIGGALEAIYILRLLGISEATFGTILSAGAIGGLLGAVSAERIARWVGEARVIPVTAIGWAAPLALVPLASVLPIPRAVTLVAALGLTSFLVVVYNVATVSFRQRLCPPALLGRMNASVRFIVWGSAPLGGLLGGWLGTSLGVVPALWIGVAGALIAAVPVLPLLRMTELPTPEGPPAAPPPVAPEAPVA</sequence>
<dbReference type="eggNOG" id="COG2814">
    <property type="taxonomic scope" value="Bacteria"/>
</dbReference>
<evidence type="ECO:0000256" key="4">
    <source>
        <dbReference type="ARBA" id="ARBA00022692"/>
    </source>
</evidence>
<gene>
    <name evidence="8" type="ordered locus">Bcav_2968</name>
</gene>
<keyword evidence="4 7" id="KW-0812">Transmembrane</keyword>
<feature type="transmembrane region" description="Helical" evidence="7">
    <location>
        <begin position="65"/>
        <end position="86"/>
    </location>
</feature>
<accession>C5BZ98</accession>
<dbReference type="RefSeq" id="WP_015883453.1">
    <property type="nucleotide sequence ID" value="NC_012669.1"/>
</dbReference>
<dbReference type="InterPro" id="IPR022324">
    <property type="entry name" value="Bacilysin_exporter_BacE_put"/>
</dbReference>
<feature type="transmembrane region" description="Helical" evidence="7">
    <location>
        <begin position="394"/>
        <end position="416"/>
    </location>
</feature>
<evidence type="ECO:0000256" key="2">
    <source>
        <dbReference type="ARBA" id="ARBA00022448"/>
    </source>
</evidence>
<feature type="transmembrane region" description="Helical" evidence="7">
    <location>
        <begin position="246"/>
        <end position="266"/>
    </location>
</feature>
<dbReference type="KEGG" id="bcv:Bcav_2968"/>
<dbReference type="SUPFAM" id="SSF103473">
    <property type="entry name" value="MFS general substrate transporter"/>
    <property type="match status" value="1"/>
</dbReference>
<organism evidence="8 9">
    <name type="scientific">Beutenbergia cavernae (strain ATCC BAA-8 / DSM 12333 / CCUG 43141 / JCM 11478 / NBRC 16432 / NCIMB 13614 / HKI 0122)</name>
    <dbReference type="NCBI Taxonomy" id="471853"/>
    <lineage>
        <taxon>Bacteria</taxon>
        <taxon>Bacillati</taxon>
        <taxon>Actinomycetota</taxon>
        <taxon>Actinomycetes</taxon>
        <taxon>Micrococcales</taxon>
        <taxon>Beutenbergiaceae</taxon>
        <taxon>Beutenbergia</taxon>
    </lineage>
</organism>
<evidence type="ECO:0000256" key="3">
    <source>
        <dbReference type="ARBA" id="ARBA00022475"/>
    </source>
</evidence>